<evidence type="ECO:0000256" key="1">
    <source>
        <dbReference type="SAM" id="SignalP"/>
    </source>
</evidence>
<dbReference type="KEGG" id="ole:K0B96_01805"/>
<evidence type="ECO:0000313" key="2">
    <source>
        <dbReference type="EMBL" id="QYM79379.1"/>
    </source>
</evidence>
<accession>A0A8F9TU91</accession>
<evidence type="ECO:0000313" key="3">
    <source>
        <dbReference type="Proteomes" id="UP000825051"/>
    </source>
</evidence>
<dbReference type="RefSeq" id="WP_220163171.1">
    <property type="nucleotide sequence ID" value="NZ_CP080507.1"/>
</dbReference>
<feature type="signal peptide" evidence="1">
    <location>
        <begin position="1"/>
        <end position="21"/>
    </location>
</feature>
<name>A0A8F9TU91_9BACT</name>
<dbReference type="AlphaFoldDB" id="A0A8F9TU91"/>
<gene>
    <name evidence="2" type="ORF">K0B96_01805</name>
</gene>
<feature type="chain" id="PRO_5034284924" evidence="1">
    <location>
        <begin position="22"/>
        <end position="452"/>
    </location>
</feature>
<keyword evidence="1" id="KW-0732">Signal</keyword>
<proteinExistence type="predicted"/>
<dbReference type="CDD" id="cd15482">
    <property type="entry name" value="Sialidase_non-viral"/>
    <property type="match status" value="1"/>
</dbReference>
<protein>
    <submittedName>
        <fullName evidence="2">Glycoside hydrolase</fullName>
    </submittedName>
</protein>
<keyword evidence="2" id="KW-0378">Hydrolase</keyword>
<dbReference type="Gene3D" id="2.120.10.10">
    <property type="match status" value="1"/>
</dbReference>
<dbReference type="Pfam" id="PF02012">
    <property type="entry name" value="BNR"/>
    <property type="match status" value="1"/>
</dbReference>
<organism evidence="2 3">
    <name type="scientific">Horticoccus luteus</name>
    <dbReference type="NCBI Taxonomy" id="2862869"/>
    <lineage>
        <taxon>Bacteria</taxon>
        <taxon>Pseudomonadati</taxon>
        <taxon>Verrucomicrobiota</taxon>
        <taxon>Opitutia</taxon>
        <taxon>Opitutales</taxon>
        <taxon>Opitutaceae</taxon>
        <taxon>Horticoccus</taxon>
    </lineage>
</organism>
<dbReference type="InterPro" id="IPR002860">
    <property type="entry name" value="BNR_rpt"/>
</dbReference>
<dbReference type="InterPro" id="IPR036278">
    <property type="entry name" value="Sialidase_sf"/>
</dbReference>
<reference evidence="2" key="1">
    <citation type="submission" date="2021-08" db="EMBL/GenBank/DDBJ databases">
        <title>Genome of a novel bacterium of the phylum Verrucomicrobia, Oleiharenicola sp. KSB-15.</title>
        <authorList>
            <person name="Chung J.-H."/>
            <person name="Ahn J.-H."/>
            <person name="Yoon Y."/>
            <person name="Kim D.-Y."/>
            <person name="An S.-H."/>
            <person name="Park I."/>
            <person name="Yeon J."/>
        </authorList>
    </citation>
    <scope>NUCLEOTIDE SEQUENCE</scope>
    <source>
        <strain evidence="2">KSB-15</strain>
    </source>
</reference>
<dbReference type="EMBL" id="CP080507">
    <property type="protein sequence ID" value="QYM79379.1"/>
    <property type="molecule type" value="Genomic_DNA"/>
</dbReference>
<dbReference type="GO" id="GO:0016787">
    <property type="term" value="F:hydrolase activity"/>
    <property type="evidence" value="ECO:0007669"/>
    <property type="project" value="UniProtKB-KW"/>
</dbReference>
<dbReference type="Proteomes" id="UP000825051">
    <property type="component" value="Chromosome"/>
</dbReference>
<dbReference type="SUPFAM" id="SSF50939">
    <property type="entry name" value="Sialidases"/>
    <property type="match status" value="1"/>
</dbReference>
<sequence length="452" mass="49680">MKFTARWLLFPSSLLLSMMQAKDGAASDSLVPAIADQAPHVILGDKRVSVTFGERRLVLAGGLQPSLLATGTGTLVVQAQGVEKPFAAKRISYPSAIGTVISRDEGKTWSRIPLKPGENGLNMEGGAVQLRDGTIVALDTYVTPAEKPGHGLGERYISRDDWRTLEGPEEITFTLPGVRFHGSSDDYGRTHEAVRLHRRILELPNGDLLATLYGWFEGDTTPAAYRATMHRTRAVLLRSKDRGKSWSMVSTIAAGADVGTEGYGEPALVRIGTGEHAGRLICQMRTGYELREAISDDDGQTWSAARPRTFAGRDVRARQNWIGMFGEMRNQQGERLADRPDELIASIVDPDLLELRSGVLVAAFGMRVPARNCWTRWEHPWNGNYLAFSLDHGETWSHVIQLTSGVLTTHYMAIEELPGTNRFFVAYDLGAWGSAQGRSVFGRTVELTTSMP</sequence>
<keyword evidence="3" id="KW-1185">Reference proteome</keyword>